<dbReference type="RefSeq" id="WP_160878262.1">
    <property type="nucleotide sequence ID" value="NZ_WUEK01000007.1"/>
</dbReference>
<dbReference type="InterPro" id="IPR009057">
    <property type="entry name" value="Homeodomain-like_sf"/>
</dbReference>
<comment type="caution">
    <text evidence="6">The sequence shown here is derived from an EMBL/GenBank/DDBJ whole genome shotgun (WGS) entry which is preliminary data.</text>
</comment>
<reference evidence="6 7" key="1">
    <citation type="submission" date="2019-12" db="EMBL/GenBank/DDBJ databases">
        <authorList>
            <person name="Kun Z."/>
        </authorList>
    </citation>
    <scope>NUCLEOTIDE SEQUENCE [LARGE SCALE GENOMIC DNA]</scope>
    <source>
        <strain evidence="6 7">YIM 123512</strain>
    </source>
</reference>
<dbReference type="Proteomes" id="UP000473325">
    <property type="component" value="Unassembled WGS sequence"/>
</dbReference>
<keyword evidence="3" id="KW-0804">Transcription</keyword>
<gene>
    <name evidence="6" type="ORF">GRQ65_12215</name>
</gene>
<name>A0A6L7F1I0_9ACTN</name>
<accession>A0A6L7F1I0</accession>
<keyword evidence="2 4" id="KW-0238">DNA-binding</keyword>
<dbReference type="PANTHER" id="PTHR30055:SF234">
    <property type="entry name" value="HTH-TYPE TRANSCRIPTIONAL REGULATOR BETI"/>
    <property type="match status" value="1"/>
</dbReference>
<dbReference type="InterPro" id="IPR001647">
    <property type="entry name" value="HTH_TetR"/>
</dbReference>
<dbReference type="Gene3D" id="1.10.357.10">
    <property type="entry name" value="Tetracycline Repressor, domain 2"/>
    <property type="match status" value="2"/>
</dbReference>
<evidence type="ECO:0000313" key="6">
    <source>
        <dbReference type="EMBL" id="MXG90312.1"/>
    </source>
</evidence>
<dbReference type="GO" id="GO:0000976">
    <property type="term" value="F:transcription cis-regulatory region binding"/>
    <property type="evidence" value="ECO:0007669"/>
    <property type="project" value="TreeGrafter"/>
</dbReference>
<dbReference type="PROSITE" id="PS50977">
    <property type="entry name" value="HTH_TETR_2"/>
    <property type="match status" value="2"/>
</dbReference>
<protein>
    <submittedName>
        <fullName evidence="6">TetR family transcriptional regulator</fullName>
    </submittedName>
</protein>
<keyword evidence="7" id="KW-1185">Reference proteome</keyword>
<evidence type="ECO:0000256" key="1">
    <source>
        <dbReference type="ARBA" id="ARBA00023015"/>
    </source>
</evidence>
<evidence type="ECO:0000256" key="4">
    <source>
        <dbReference type="PROSITE-ProRule" id="PRU00335"/>
    </source>
</evidence>
<feature type="DNA-binding region" description="H-T-H motif" evidence="4">
    <location>
        <begin position="35"/>
        <end position="54"/>
    </location>
</feature>
<dbReference type="EMBL" id="WUEK01000007">
    <property type="protein sequence ID" value="MXG90312.1"/>
    <property type="molecule type" value="Genomic_DNA"/>
</dbReference>
<dbReference type="SUPFAM" id="SSF48498">
    <property type="entry name" value="Tetracyclin repressor-like, C-terminal domain"/>
    <property type="match status" value="1"/>
</dbReference>
<sequence length="411" mass="44257">MPRRSTAEQTRAALVAAAVAELLALDVPGLLRAVGTRTIAARAGVSAATLFHHYGTTESLARAVLDRVYDPARPSSSDREIGPGVTEIRGSALPTATALEFHAGEFDRITSDAEHPLRIGLWALGGEAGRAAYGDYLRQRDAPLHDFAHRLYDSWGRELRPPLSMAAFGATHAALLNGTAIRASVDTALDREVFARSAASLSLVMLRMKGERRDLDDRLAEINYFPLPDRGSRHQGSTRAQPRRDAVVASARTTFWERGYADATMAEIARTADVATSTLHALFNGKADLAVHCLLAEARAHLDPRPTPWRERLDDVVGLLARCAHLTEPYAAELVAGGRERPDDTVLEEVRSALRDGVATGELADDVDLDDLAHTVLTVVLARLLSRPADGAGGASTWLRRTVLAGVQLPG</sequence>
<dbReference type="SUPFAM" id="SSF46689">
    <property type="entry name" value="Homeodomain-like"/>
    <property type="match status" value="2"/>
</dbReference>
<evidence type="ECO:0000256" key="3">
    <source>
        <dbReference type="ARBA" id="ARBA00023163"/>
    </source>
</evidence>
<organism evidence="6 7">
    <name type="scientific">Nocardioides flavescens</name>
    <dbReference type="NCBI Taxonomy" id="2691959"/>
    <lineage>
        <taxon>Bacteria</taxon>
        <taxon>Bacillati</taxon>
        <taxon>Actinomycetota</taxon>
        <taxon>Actinomycetes</taxon>
        <taxon>Propionibacteriales</taxon>
        <taxon>Nocardioidaceae</taxon>
        <taxon>Nocardioides</taxon>
    </lineage>
</organism>
<evidence type="ECO:0000259" key="5">
    <source>
        <dbReference type="PROSITE" id="PS50977"/>
    </source>
</evidence>
<dbReference type="PANTHER" id="PTHR30055">
    <property type="entry name" value="HTH-TYPE TRANSCRIPTIONAL REGULATOR RUTR"/>
    <property type="match status" value="1"/>
</dbReference>
<evidence type="ECO:0000256" key="2">
    <source>
        <dbReference type="ARBA" id="ARBA00023125"/>
    </source>
</evidence>
<proteinExistence type="predicted"/>
<dbReference type="InterPro" id="IPR050109">
    <property type="entry name" value="HTH-type_TetR-like_transc_reg"/>
</dbReference>
<feature type="domain" description="HTH tetR-type" evidence="5">
    <location>
        <begin position="241"/>
        <end position="301"/>
    </location>
</feature>
<evidence type="ECO:0000313" key="7">
    <source>
        <dbReference type="Proteomes" id="UP000473325"/>
    </source>
</evidence>
<feature type="DNA-binding region" description="H-T-H motif" evidence="4">
    <location>
        <begin position="264"/>
        <end position="283"/>
    </location>
</feature>
<dbReference type="GO" id="GO:0003700">
    <property type="term" value="F:DNA-binding transcription factor activity"/>
    <property type="evidence" value="ECO:0007669"/>
    <property type="project" value="TreeGrafter"/>
</dbReference>
<dbReference type="AlphaFoldDB" id="A0A6L7F1I0"/>
<dbReference type="InterPro" id="IPR036271">
    <property type="entry name" value="Tet_transcr_reg_TetR-rel_C_sf"/>
</dbReference>
<keyword evidence="1" id="KW-0805">Transcription regulation</keyword>
<dbReference type="Pfam" id="PF00440">
    <property type="entry name" value="TetR_N"/>
    <property type="match status" value="2"/>
</dbReference>
<feature type="domain" description="HTH tetR-type" evidence="5">
    <location>
        <begin position="8"/>
        <end position="72"/>
    </location>
</feature>